<organism evidence="2 3">
    <name type="scientific">Sanguibacter keddieii (strain ATCC 51767 / DSM 10542 / NCFB 3025 / ST-74)</name>
    <dbReference type="NCBI Taxonomy" id="446469"/>
    <lineage>
        <taxon>Bacteria</taxon>
        <taxon>Bacillati</taxon>
        <taxon>Actinomycetota</taxon>
        <taxon>Actinomycetes</taxon>
        <taxon>Micrococcales</taxon>
        <taxon>Sanguibacteraceae</taxon>
        <taxon>Sanguibacter</taxon>
    </lineage>
</organism>
<sequence>MIFSLLAIVCFLYLLTLFGRVIFSWVQVFSRDWRPRGVALVVAEVVFSLTDPPLRFLRRFIPPLTIGQIRLDLGMLILFFGVSFLLQVCLVLAGT</sequence>
<reference evidence="2 3" key="1">
    <citation type="journal article" date="2009" name="Stand. Genomic Sci.">
        <title>Complete genome sequence of Sanguibacter keddieii type strain (ST-74).</title>
        <authorList>
            <person name="Ivanova N."/>
            <person name="Sikorski J."/>
            <person name="Sims D."/>
            <person name="Brettin T."/>
            <person name="Detter J.C."/>
            <person name="Han C."/>
            <person name="Lapidus A."/>
            <person name="Copeland A."/>
            <person name="Glavina Del Rio T."/>
            <person name="Nolan M."/>
            <person name="Chen F."/>
            <person name="Lucas S."/>
            <person name="Tice H."/>
            <person name="Cheng J.F."/>
            <person name="Bruce D."/>
            <person name="Goodwin L."/>
            <person name="Pitluck S."/>
            <person name="Pati A."/>
            <person name="Mavromatis K."/>
            <person name="Chen A."/>
            <person name="Palaniappan K."/>
            <person name="D'haeseleer P."/>
            <person name="Chain P."/>
            <person name="Bristow J."/>
            <person name="Eisen J.A."/>
            <person name="Markowitz V."/>
            <person name="Hugenholtz P."/>
            <person name="Goker M."/>
            <person name="Pukall R."/>
            <person name="Klenk H.P."/>
            <person name="Kyrpides N.C."/>
        </authorList>
    </citation>
    <scope>NUCLEOTIDE SEQUENCE [LARGE SCALE GENOMIC DNA]</scope>
    <source>
        <strain evidence="3">ATCC 51767 / DSM 10542 / NCFB 3025 / ST-74</strain>
    </source>
</reference>
<evidence type="ECO:0000313" key="2">
    <source>
        <dbReference type="EMBL" id="ACZ22189.1"/>
    </source>
</evidence>
<accession>D1BIL2</accession>
<dbReference type="InterPro" id="IPR003425">
    <property type="entry name" value="CCB3/YggT"/>
</dbReference>
<keyword evidence="1" id="KW-1133">Transmembrane helix</keyword>
<keyword evidence="1" id="KW-0812">Transmembrane</keyword>
<evidence type="ECO:0000313" key="3">
    <source>
        <dbReference type="Proteomes" id="UP000000322"/>
    </source>
</evidence>
<dbReference type="AlphaFoldDB" id="D1BIL2"/>
<gene>
    <name evidence="2" type="ordered locus">Sked_22740</name>
</gene>
<dbReference type="HOGENOM" id="CLU_136788_5_0_11"/>
<dbReference type="STRING" id="446469.Sked_22740"/>
<dbReference type="eggNOG" id="COG0762">
    <property type="taxonomic scope" value="Bacteria"/>
</dbReference>
<evidence type="ECO:0000256" key="1">
    <source>
        <dbReference type="SAM" id="Phobius"/>
    </source>
</evidence>
<dbReference type="Pfam" id="PF02325">
    <property type="entry name" value="CCB3_YggT"/>
    <property type="match status" value="1"/>
</dbReference>
<dbReference type="EMBL" id="CP001819">
    <property type="protein sequence ID" value="ACZ22189.1"/>
    <property type="molecule type" value="Genomic_DNA"/>
</dbReference>
<name>D1BIL2_SANKS</name>
<dbReference type="KEGG" id="ske:Sked_22740"/>
<dbReference type="RefSeq" id="WP_012867258.1">
    <property type="nucleotide sequence ID" value="NC_013521.1"/>
</dbReference>
<dbReference type="Proteomes" id="UP000000322">
    <property type="component" value="Chromosome"/>
</dbReference>
<feature type="transmembrane region" description="Helical" evidence="1">
    <location>
        <begin position="71"/>
        <end position="93"/>
    </location>
</feature>
<keyword evidence="1" id="KW-0472">Membrane</keyword>
<dbReference type="GO" id="GO:0016020">
    <property type="term" value="C:membrane"/>
    <property type="evidence" value="ECO:0007669"/>
    <property type="project" value="InterPro"/>
</dbReference>
<protein>
    <submittedName>
        <fullName evidence="2">YGGT family protein</fullName>
    </submittedName>
</protein>
<proteinExistence type="predicted"/>
<keyword evidence="3" id="KW-1185">Reference proteome</keyword>
<dbReference type="OrthoDB" id="3216131at2"/>